<dbReference type="AlphaFoldDB" id="A0A1H9MVK4"/>
<reference evidence="5" key="1">
    <citation type="submission" date="2016-10" db="EMBL/GenBank/DDBJ databases">
        <authorList>
            <person name="Varghese N."/>
            <person name="Submissions S."/>
        </authorList>
    </citation>
    <scope>NUCLEOTIDE SEQUENCE [LARGE SCALE GENOMIC DNA]</scope>
    <source>
        <strain evidence="5">DSM 44260</strain>
    </source>
</reference>
<feature type="domain" description="Helicase C-terminal" evidence="3">
    <location>
        <begin position="538"/>
        <end position="690"/>
    </location>
</feature>
<evidence type="ECO:0000259" key="2">
    <source>
        <dbReference type="PROSITE" id="PS51192"/>
    </source>
</evidence>
<evidence type="ECO:0000259" key="3">
    <source>
        <dbReference type="PROSITE" id="PS51194"/>
    </source>
</evidence>
<keyword evidence="4" id="KW-0547">Nucleotide-binding</keyword>
<dbReference type="Pfam" id="PF00176">
    <property type="entry name" value="SNF2-rel_dom"/>
    <property type="match status" value="1"/>
</dbReference>
<evidence type="ECO:0000313" key="4">
    <source>
        <dbReference type="EMBL" id="SER27730.1"/>
    </source>
</evidence>
<dbReference type="SMART" id="SM00490">
    <property type="entry name" value="HELICc"/>
    <property type="match status" value="1"/>
</dbReference>
<dbReference type="InterPro" id="IPR049730">
    <property type="entry name" value="SNF2/RAD54-like_C"/>
</dbReference>
<dbReference type="InterPro" id="IPR014001">
    <property type="entry name" value="Helicase_ATP-bd"/>
</dbReference>
<organism evidence="4 5">
    <name type="scientific">Actinokineospora terrae</name>
    <dbReference type="NCBI Taxonomy" id="155974"/>
    <lineage>
        <taxon>Bacteria</taxon>
        <taxon>Bacillati</taxon>
        <taxon>Actinomycetota</taxon>
        <taxon>Actinomycetes</taxon>
        <taxon>Pseudonocardiales</taxon>
        <taxon>Pseudonocardiaceae</taxon>
        <taxon>Actinokineospora</taxon>
    </lineage>
</organism>
<dbReference type="InterPro" id="IPR000330">
    <property type="entry name" value="SNF2_N"/>
</dbReference>
<dbReference type="EMBL" id="FOGI01000002">
    <property type="protein sequence ID" value="SER27730.1"/>
    <property type="molecule type" value="Genomic_DNA"/>
</dbReference>
<sequence length="721" mass="79721">MAQIESRTNAQARALLAKVDHMVAAARTQLSRSGRLKSEGARQVASLVQAQVQAELAKRSVEDLRALVEGQVNLKALIKAGYTTADKVRPLGEADLMAVHGVGVQTATQVAKAVRVLADKVRRDTTIRFDPQRRDPGQTVLLSMIAALRHAVSTAPGLELRLGRLTERAGPITAAAKPTTRWWRFVFLGKKDKQAARDALDDVAEFLESPEVIAFGKELEYLRRATIAEWYQHDVWRLYTEDAASFNALLAVLGGQGGTDELEPAQGFLSEPARREVRATRLDVSRMKTRLRVYQHFGAQFAINRGRCILGDEMGLGKTVQALAALAHLAAAGKTRFLVVCPSSVLVNWLKEIEKHTTLTAHSLYGPDRHVVAANWLAVGGVGVATYDILRGFDLVVGAAVDMLVVDEAHKVKRPDSQRSQRIARMTASADRVLFMTGTPMENRVSEFRALIEYLKPEVAARLEPSTAVAGARAFRRGVASVYLRRNVEDVLVELPSKIEVEYWVDPNEGELEAYRDAVRSKNIAKMRQATFGPGSAKLERLVEIVDEARDDGRKVLVFSGYLDVIAVIVQELGDAVVGKLVGATPSRRRQELVDEFTRRDGHGVLVAQIDVGAHGLNIQAASVVVIAEPQWRPSVEEQAVARAYRMGQIGVVQVHRLLTKDSVDRRVRDIQDHKNRLIEEYVRKSDAKEADLRAVDAGEQRQIVELEHRRLFGEQHPSEA</sequence>
<protein>
    <submittedName>
        <fullName evidence="4">Helicase conserved C-terminal domain-containing protein</fullName>
    </submittedName>
</protein>
<keyword evidence="1" id="KW-0378">Hydrolase</keyword>
<dbReference type="GO" id="GO:0016787">
    <property type="term" value="F:hydrolase activity"/>
    <property type="evidence" value="ECO:0007669"/>
    <property type="project" value="UniProtKB-KW"/>
</dbReference>
<dbReference type="SMART" id="SM00487">
    <property type="entry name" value="DEXDc"/>
    <property type="match status" value="1"/>
</dbReference>
<proteinExistence type="predicted"/>
<dbReference type="GO" id="GO:0004386">
    <property type="term" value="F:helicase activity"/>
    <property type="evidence" value="ECO:0007669"/>
    <property type="project" value="UniProtKB-KW"/>
</dbReference>
<dbReference type="Proteomes" id="UP000199051">
    <property type="component" value="Unassembled WGS sequence"/>
</dbReference>
<keyword evidence="4" id="KW-0347">Helicase</keyword>
<keyword evidence="5" id="KW-1185">Reference proteome</keyword>
<dbReference type="PROSITE" id="PS51192">
    <property type="entry name" value="HELICASE_ATP_BIND_1"/>
    <property type="match status" value="1"/>
</dbReference>
<gene>
    <name evidence="4" type="ORF">SAMN04487818_102361</name>
</gene>
<dbReference type="InterPro" id="IPR038718">
    <property type="entry name" value="SNF2-like_sf"/>
</dbReference>
<dbReference type="InterPro" id="IPR001650">
    <property type="entry name" value="Helicase_C-like"/>
</dbReference>
<evidence type="ECO:0000313" key="5">
    <source>
        <dbReference type="Proteomes" id="UP000199051"/>
    </source>
</evidence>
<feature type="domain" description="Helicase ATP-binding" evidence="2">
    <location>
        <begin position="299"/>
        <end position="458"/>
    </location>
</feature>
<dbReference type="InterPro" id="IPR027417">
    <property type="entry name" value="P-loop_NTPase"/>
</dbReference>
<evidence type="ECO:0000256" key="1">
    <source>
        <dbReference type="ARBA" id="ARBA00022801"/>
    </source>
</evidence>
<dbReference type="CDD" id="cd18793">
    <property type="entry name" value="SF2_C_SNF"/>
    <property type="match status" value="1"/>
</dbReference>
<accession>A0A1H9MVK4</accession>
<keyword evidence="4" id="KW-0067">ATP-binding</keyword>
<dbReference type="PROSITE" id="PS51194">
    <property type="entry name" value="HELICASE_CTER"/>
    <property type="match status" value="1"/>
</dbReference>
<dbReference type="CDD" id="cd17919">
    <property type="entry name" value="DEXHc_Snf"/>
    <property type="match status" value="1"/>
</dbReference>
<dbReference type="Gene3D" id="3.40.50.10810">
    <property type="entry name" value="Tandem AAA-ATPase domain"/>
    <property type="match status" value="1"/>
</dbReference>
<name>A0A1H9MVK4_9PSEU</name>
<dbReference type="GO" id="GO:0005524">
    <property type="term" value="F:ATP binding"/>
    <property type="evidence" value="ECO:0007669"/>
    <property type="project" value="InterPro"/>
</dbReference>
<dbReference type="STRING" id="155974.SAMN04487818_102361"/>
<dbReference type="PANTHER" id="PTHR10799">
    <property type="entry name" value="SNF2/RAD54 HELICASE FAMILY"/>
    <property type="match status" value="1"/>
</dbReference>
<dbReference type="Gene3D" id="3.40.50.300">
    <property type="entry name" value="P-loop containing nucleotide triphosphate hydrolases"/>
    <property type="match status" value="1"/>
</dbReference>
<dbReference type="SUPFAM" id="SSF52540">
    <property type="entry name" value="P-loop containing nucleoside triphosphate hydrolases"/>
    <property type="match status" value="2"/>
</dbReference>